<evidence type="ECO:0000313" key="3">
    <source>
        <dbReference type="Proteomes" id="UP001597549"/>
    </source>
</evidence>
<protein>
    <recommendedName>
        <fullName evidence="4">DUF2157 domain-containing protein</fullName>
    </recommendedName>
</protein>
<feature type="transmembrane region" description="Helical" evidence="1">
    <location>
        <begin position="306"/>
        <end position="326"/>
    </location>
</feature>
<feature type="transmembrane region" description="Helical" evidence="1">
    <location>
        <begin position="135"/>
        <end position="152"/>
    </location>
</feature>
<feature type="transmembrane region" description="Helical" evidence="1">
    <location>
        <begin position="279"/>
        <end position="300"/>
    </location>
</feature>
<name>A0ABW5Z867_9FLAO</name>
<keyword evidence="3" id="KW-1185">Reference proteome</keyword>
<feature type="transmembrane region" description="Helical" evidence="1">
    <location>
        <begin position="157"/>
        <end position="174"/>
    </location>
</feature>
<feature type="transmembrane region" description="Helical" evidence="1">
    <location>
        <begin position="83"/>
        <end position="100"/>
    </location>
</feature>
<dbReference type="RefSeq" id="WP_379806093.1">
    <property type="nucleotide sequence ID" value="NZ_JBHUOL010000012.1"/>
</dbReference>
<keyword evidence="1" id="KW-1133">Transmembrane helix</keyword>
<comment type="caution">
    <text evidence="2">The sequence shown here is derived from an EMBL/GenBank/DDBJ whole genome shotgun (WGS) entry which is preliminary data.</text>
</comment>
<evidence type="ECO:0000313" key="2">
    <source>
        <dbReference type="EMBL" id="MFD2908506.1"/>
    </source>
</evidence>
<sequence>MQAYNKTELENYFLAEEAEKLYVKKFLSKERLEELKKKLNQLKFNNNILFRFLFFLLGIFLFSTVIGAFSVVLFSMGTERFEIMAFFYAIVAYVGLEILVKMKFFRHGLDDSFIIIAQIAFLIGVGIASESPFPVFVFMIILGLFFAIRFMHTISAVFAYIGLLGLFVFAILENDLLPKFYLSFFCFIIAVVVYLTAVYFRKNQNLYPYFKTLDVIRMLTLLLGYLAVNYLVVREIASELMDLDVSLESDIPFAVIFYCLTFLIPLVYFFFGIKRKDKIILYAGLITLVLGYSSIRYYYSILPLEYVMVIGGILLFGLAYFSIQILKNKTEGVTFKPDRDTNNSFLLNAQVLLTVANATTPPPANSSPMDFGGGGFSGGGAGEKF</sequence>
<dbReference type="EMBL" id="JBHUOL010000012">
    <property type="protein sequence ID" value="MFD2908506.1"/>
    <property type="molecule type" value="Genomic_DNA"/>
</dbReference>
<feature type="transmembrane region" description="Helical" evidence="1">
    <location>
        <begin position="212"/>
        <end position="233"/>
    </location>
</feature>
<feature type="transmembrane region" description="Helical" evidence="1">
    <location>
        <begin position="253"/>
        <end position="272"/>
    </location>
</feature>
<accession>A0ABW5Z867</accession>
<keyword evidence="1" id="KW-0472">Membrane</keyword>
<proteinExistence type="predicted"/>
<reference evidence="3" key="1">
    <citation type="journal article" date="2019" name="Int. J. Syst. Evol. Microbiol.">
        <title>The Global Catalogue of Microorganisms (GCM) 10K type strain sequencing project: providing services to taxonomists for standard genome sequencing and annotation.</title>
        <authorList>
            <consortium name="The Broad Institute Genomics Platform"/>
            <consortium name="The Broad Institute Genome Sequencing Center for Infectious Disease"/>
            <person name="Wu L."/>
            <person name="Ma J."/>
        </authorList>
    </citation>
    <scope>NUCLEOTIDE SEQUENCE [LARGE SCALE GENOMIC DNA]</scope>
    <source>
        <strain evidence="3">KCTC 52644</strain>
    </source>
</reference>
<organism evidence="2 3">
    <name type="scientific">Flavobacterium ardleyense</name>
    <dbReference type="NCBI Taxonomy" id="2038737"/>
    <lineage>
        <taxon>Bacteria</taxon>
        <taxon>Pseudomonadati</taxon>
        <taxon>Bacteroidota</taxon>
        <taxon>Flavobacteriia</taxon>
        <taxon>Flavobacteriales</taxon>
        <taxon>Flavobacteriaceae</taxon>
        <taxon>Flavobacterium</taxon>
    </lineage>
</organism>
<evidence type="ECO:0000256" key="1">
    <source>
        <dbReference type="SAM" id="Phobius"/>
    </source>
</evidence>
<keyword evidence="1" id="KW-0812">Transmembrane</keyword>
<feature type="transmembrane region" description="Helical" evidence="1">
    <location>
        <begin position="180"/>
        <end position="200"/>
    </location>
</feature>
<evidence type="ECO:0008006" key="4">
    <source>
        <dbReference type="Google" id="ProtNLM"/>
    </source>
</evidence>
<gene>
    <name evidence="2" type="ORF">ACFSX9_07130</name>
</gene>
<dbReference type="Proteomes" id="UP001597549">
    <property type="component" value="Unassembled WGS sequence"/>
</dbReference>
<feature type="transmembrane region" description="Helical" evidence="1">
    <location>
        <begin position="48"/>
        <end position="77"/>
    </location>
</feature>